<keyword evidence="2" id="KW-0456">Lyase</keyword>
<dbReference type="InterPro" id="IPR004360">
    <property type="entry name" value="Glyas_Fos-R_dOase_dom"/>
</dbReference>
<reference evidence="2 3" key="1">
    <citation type="submission" date="2021-03" db="EMBL/GenBank/DDBJ databases">
        <title>Genomic Encyclopedia of Type Strains, Phase IV (KMG-IV): sequencing the most valuable type-strain genomes for metagenomic binning, comparative biology and taxonomic classification.</title>
        <authorList>
            <person name="Goeker M."/>
        </authorList>
    </citation>
    <scope>NUCLEOTIDE SEQUENCE [LARGE SCALE GENOMIC DNA]</scope>
    <source>
        <strain evidence="2 3">DSM 26048</strain>
    </source>
</reference>
<dbReference type="InterPro" id="IPR029068">
    <property type="entry name" value="Glyas_Bleomycin-R_OHBP_Dase"/>
</dbReference>
<sequence>MSEEKTDAKLLEVKAMYLPAKDPYETATFYCEVFDLDPDASEQFPLKRKGNKIILYTKEGFEFIFLKSNDIMPLSFHNTEGNHHSVMFFQVTDLFLIYNRIKEKGLKIEGDEIVDRGSCGTEFAFYDPDGRRIDVSNWGTDTYKVSATEPKLIDASTLYLPAKNPYETAKFYCEVFDLDPNSSTHSKLKEGAGMVVLKTKYQFAFFFIISDDIMRTDFNTREHNQPAIQFQVNEIESILGKMEGRDVKIDNKVLDHEQLQRFSFYDPDFRKVEIIAVEDNENSNLKSHTTRS</sequence>
<comment type="caution">
    <text evidence="2">The sequence shown here is derived from an EMBL/GenBank/DDBJ whole genome shotgun (WGS) entry which is preliminary data.</text>
</comment>
<evidence type="ECO:0000313" key="2">
    <source>
        <dbReference type="EMBL" id="MBP1989668.1"/>
    </source>
</evidence>
<feature type="domain" description="VOC" evidence="1">
    <location>
        <begin position="9"/>
        <end position="138"/>
    </location>
</feature>
<dbReference type="SUPFAM" id="SSF54593">
    <property type="entry name" value="Glyoxalase/Bleomycin resistance protein/Dihydroxybiphenyl dioxygenase"/>
    <property type="match status" value="1"/>
</dbReference>
<organism evidence="2 3">
    <name type="scientific">Paenibacillus eucommiae</name>
    <dbReference type="NCBI Taxonomy" id="1355755"/>
    <lineage>
        <taxon>Bacteria</taxon>
        <taxon>Bacillati</taxon>
        <taxon>Bacillota</taxon>
        <taxon>Bacilli</taxon>
        <taxon>Bacillales</taxon>
        <taxon>Paenibacillaceae</taxon>
        <taxon>Paenibacillus</taxon>
    </lineage>
</organism>
<dbReference type="PROSITE" id="PS51819">
    <property type="entry name" value="VOC"/>
    <property type="match status" value="1"/>
</dbReference>
<dbReference type="Pfam" id="PF00903">
    <property type="entry name" value="Glyoxalase"/>
    <property type="match status" value="2"/>
</dbReference>
<gene>
    <name evidence="2" type="ORF">J2Z66_001266</name>
</gene>
<dbReference type="Proteomes" id="UP001519287">
    <property type="component" value="Unassembled WGS sequence"/>
</dbReference>
<evidence type="ECO:0000259" key="1">
    <source>
        <dbReference type="PROSITE" id="PS51819"/>
    </source>
</evidence>
<keyword evidence="3" id="KW-1185">Reference proteome</keyword>
<dbReference type="RefSeq" id="WP_209970484.1">
    <property type="nucleotide sequence ID" value="NZ_JAGGLB010000003.1"/>
</dbReference>
<dbReference type="InterPro" id="IPR037523">
    <property type="entry name" value="VOC_core"/>
</dbReference>
<proteinExistence type="predicted"/>
<protein>
    <submittedName>
        <fullName evidence="2">Enzyme related to lactoylglutathione lyase</fullName>
    </submittedName>
</protein>
<name>A0ABS4IQ84_9BACL</name>
<dbReference type="EMBL" id="JAGGLB010000003">
    <property type="protein sequence ID" value="MBP1989668.1"/>
    <property type="molecule type" value="Genomic_DNA"/>
</dbReference>
<dbReference type="GO" id="GO:0016829">
    <property type="term" value="F:lyase activity"/>
    <property type="evidence" value="ECO:0007669"/>
    <property type="project" value="UniProtKB-KW"/>
</dbReference>
<evidence type="ECO:0000313" key="3">
    <source>
        <dbReference type="Proteomes" id="UP001519287"/>
    </source>
</evidence>
<dbReference type="Gene3D" id="3.10.180.10">
    <property type="entry name" value="2,3-Dihydroxybiphenyl 1,2-Dioxygenase, domain 1"/>
    <property type="match status" value="2"/>
</dbReference>
<accession>A0ABS4IQ84</accession>